<feature type="coiled-coil region" evidence="2">
    <location>
        <begin position="96"/>
        <end position="123"/>
    </location>
</feature>
<keyword evidence="6" id="KW-1185">Reference proteome</keyword>
<feature type="domain" description="Zn(2)-C6 fungal-type" evidence="4">
    <location>
        <begin position="23"/>
        <end position="55"/>
    </location>
</feature>
<evidence type="ECO:0000256" key="2">
    <source>
        <dbReference type="SAM" id="Coils"/>
    </source>
</evidence>
<dbReference type="InterPro" id="IPR045307">
    <property type="entry name" value="ADCK1_dom"/>
</dbReference>
<dbReference type="PANTHER" id="PTHR43173">
    <property type="entry name" value="ABC1 FAMILY PROTEIN"/>
    <property type="match status" value="1"/>
</dbReference>
<dbReference type="GO" id="GO:0008270">
    <property type="term" value="F:zinc ion binding"/>
    <property type="evidence" value="ECO:0007669"/>
    <property type="project" value="InterPro"/>
</dbReference>
<gene>
    <name evidence="5" type="ORF">CANVERA_P4288</name>
</gene>
<dbReference type="Pfam" id="PF00172">
    <property type="entry name" value="Zn_clus"/>
    <property type="match status" value="1"/>
</dbReference>
<organism evidence="5 6">
    <name type="scientific">Candida verbasci</name>
    <dbReference type="NCBI Taxonomy" id="1227364"/>
    <lineage>
        <taxon>Eukaryota</taxon>
        <taxon>Fungi</taxon>
        <taxon>Dikarya</taxon>
        <taxon>Ascomycota</taxon>
        <taxon>Saccharomycotina</taxon>
        <taxon>Pichiomycetes</taxon>
        <taxon>Debaryomycetaceae</taxon>
        <taxon>Candida/Lodderomyces clade</taxon>
        <taxon>Candida</taxon>
    </lineage>
</organism>
<dbReference type="PROSITE" id="PS00463">
    <property type="entry name" value="ZN2_CY6_FUNGAL_1"/>
    <property type="match status" value="1"/>
</dbReference>
<dbReference type="OrthoDB" id="427480at2759"/>
<dbReference type="SMART" id="SM00066">
    <property type="entry name" value="GAL4"/>
    <property type="match status" value="1"/>
</dbReference>
<feature type="compositionally biased region" description="Polar residues" evidence="3">
    <location>
        <begin position="923"/>
        <end position="945"/>
    </location>
</feature>
<feature type="compositionally biased region" description="Polar residues" evidence="3">
    <location>
        <begin position="287"/>
        <end position="298"/>
    </location>
</feature>
<evidence type="ECO:0000313" key="5">
    <source>
        <dbReference type="EMBL" id="CAI5759776.1"/>
    </source>
</evidence>
<reference evidence="5" key="1">
    <citation type="submission" date="2022-12" db="EMBL/GenBank/DDBJ databases">
        <authorList>
            <person name="Brejova B."/>
        </authorList>
    </citation>
    <scope>NUCLEOTIDE SEQUENCE</scope>
</reference>
<dbReference type="PROSITE" id="PS50048">
    <property type="entry name" value="ZN2_CY6_FUNGAL_2"/>
    <property type="match status" value="1"/>
</dbReference>
<proteinExistence type="inferred from homology"/>
<dbReference type="InterPro" id="IPR051130">
    <property type="entry name" value="Mito_struct-func_regulator"/>
</dbReference>
<evidence type="ECO:0000313" key="6">
    <source>
        <dbReference type="Proteomes" id="UP001152885"/>
    </source>
</evidence>
<dbReference type="Gene3D" id="4.10.240.10">
    <property type="entry name" value="Zn(2)-C6 fungal-type DNA-binding domain"/>
    <property type="match status" value="1"/>
</dbReference>
<dbReference type="GO" id="GO:0007005">
    <property type="term" value="P:mitochondrion organization"/>
    <property type="evidence" value="ECO:0007669"/>
    <property type="project" value="TreeGrafter"/>
</dbReference>
<dbReference type="InterPro" id="IPR011009">
    <property type="entry name" value="Kinase-like_dom_sf"/>
</dbReference>
<sequence length="1560" mass="180488">MSPIEAKDIKNKPKPKRNRVPVSCLSCKKRKVKCDKAKPSCGGCIRNGVGHLCQYIDPPWLDKDHINNVQNGHSVCTSVVSTPINIVQTEEYKSLKSNNENIIRNQRKEIEDLKRQISVIQQLSPKDSSNNLASQVLCKRITVLNKLSPLPANKEKLEILNDFTILAPSSLSTKAQYIDTYSWINLIKLDPQLTTLWFKITNLQKIYHMYKMNILKDNTNTNTNLKPVANGATKKNFKINEIDFTYSFNSQSSPSPNQTPQPQSKCPVIECDFNFMVEDAISNASDSPFKQNINTTTPKPKEDETVQISPEYSNNSLVLQNKLIKLYEVITNITRGQKLNYKQVTFLLDYYFHSDFESKRILLFYKSEIQSILHKENDEIQLSLPQDEDNYHQLKITGMYISMLAIIVEETLDYLRNLIRNEEEDNTSYISEQFKSHFPNELVYLNLGPKQTNILYMVQDLMINFIKNETNSLSAIAIVLTLLNKEVDEYKKPGSSIIDTKSSFTLLFTNFLQMLLNKNTIEIWKDPELIDFKEFSPHQKIKKRSKHLKLQFCNLWTDIVRLTNLVTFNLVPLIDHNENLDKLLKEIYYKIQISDSLQSHLGYLTSIGENQLIISLHIHYLVASISCSLCYGIKSIGLPNLIVDNLRTLIKQCQTWSNDVGLQRINETRKIEIVTILNYLKYFMTYILMLQAEESMDLDLLQSIIPDIFIKLVQFIDQLKISGFTTNDQSQYIYLMITELLTRSIQFIIGLLMRLKDDQNNLIKQYSKNITTEFGSIDDLMNKIIQKITQEIEFLEKVLINKNKLTKLSKLWKFYLTFLQNSKQMNYAKLHAGIPEFTNTGAANKCPVLSESTTTSTNSPISIKKDFSKCPISQITTPMDDEEIKPPIKKAKKCPFDHTSMIKPNHHVFNPIESNIRQDYKTHSPSPLSMVESTPSQLQNQPVNIQQPPSAATPQLPQQLPPQQSTNFSISATNSISNELEPIEFDILNQFNDFDFNFLNNENLLEHFNMENSNSINNKYFINNRLYTTTNTNKKTSYSKYFKYGVAIGLTSTVLYYTSDRFKHEILTIDRVNTVTIAMIRCFWLYKQTLDKQYPTQKERNEELSKTHQKAANITLKALEKNGGVYIKLGQHISALTYLLPKEWTETMIPLQDKCPRSSMEEIENLFETDLGAKLNEFFSEFDPNPVGVASLAQVHIAKLKSTGEKVAVKIQHPSLKEFVPLDVKLTRMVFDLMYKVFPEYPLTWLGDEMQNSIFVELDFTKEAENSKRTAEYFKNYQKETALKIPQVINAEPRILIMEYVAGARLDDLEYMKRYHIDTSKVSSCLSHIFNNMIFIPGVGLHCDPHGGNLAIRKLDKRKNGHNFEIILYDHGLYRDIPLQMKRDYSNFWLAVLDNDVPNLRKYAEKFAGIKGEQKFLIFMSAITGRSPENAINYNIKTRRSENEINEIQSTLNEEKGVLEDLMEILSSMPRIVLLILKTNDLTRNLDENLKSSLGPERTFLIMANYCAASVYDENKEYINKTYKGISWLLHQFSNWWQYQKRLSQLYIYDASLMFKRWFI</sequence>
<evidence type="ECO:0000256" key="1">
    <source>
        <dbReference type="ARBA" id="ARBA00009670"/>
    </source>
</evidence>
<dbReference type="SUPFAM" id="SSF56112">
    <property type="entry name" value="Protein kinase-like (PK-like)"/>
    <property type="match status" value="1"/>
</dbReference>
<dbReference type="GO" id="GO:0055088">
    <property type="term" value="P:lipid homeostasis"/>
    <property type="evidence" value="ECO:0007669"/>
    <property type="project" value="TreeGrafter"/>
</dbReference>
<dbReference type="InterPro" id="IPR004147">
    <property type="entry name" value="ABC1_dom"/>
</dbReference>
<keyword evidence="2" id="KW-0175">Coiled coil</keyword>
<protein>
    <recommendedName>
        <fullName evidence="4">Zn(2)-C6 fungal-type domain-containing protein</fullName>
    </recommendedName>
</protein>
<feature type="compositionally biased region" description="Low complexity" evidence="3">
    <location>
        <begin position="946"/>
        <end position="966"/>
    </location>
</feature>
<dbReference type="EMBL" id="CANTUO010000005">
    <property type="protein sequence ID" value="CAI5759776.1"/>
    <property type="molecule type" value="Genomic_DNA"/>
</dbReference>
<dbReference type="InterPro" id="IPR001138">
    <property type="entry name" value="Zn2Cys6_DnaBD"/>
</dbReference>
<dbReference type="PANTHER" id="PTHR43173:SF19">
    <property type="entry name" value="AARF DOMAIN-CONTAINING PROTEIN KINASE 1"/>
    <property type="match status" value="1"/>
</dbReference>
<dbReference type="SUPFAM" id="SSF57701">
    <property type="entry name" value="Zn2/Cys6 DNA-binding domain"/>
    <property type="match status" value="1"/>
</dbReference>
<dbReference type="CDD" id="cd13969">
    <property type="entry name" value="ADCK1-like"/>
    <property type="match status" value="1"/>
</dbReference>
<comment type="caution">
    <text evidence="5">The sequence shown here is derived from an EMBL/GenBank/DDBJ whole genome shotgun (WGS) entry which is preliminary data.</text>
</comment>
<feature type="region of interest" description="Disordered" evidence="3">
    <location>
        <begin position="918"/>
        <end position="969"/>
    </location>
</feature>
<feature type="region of interest" description="Disordered" evidence="3">
    <location>
        <begin position="287"/>
        <end position="306"/>
    </location>
</feature>
<comment type="similarity">
    <text evidence="1">Belongs to the protein kinase superfamily. ADCK protein kinase family.</text>
</comment>
<dbReference type="InterPro" id="IPR036864">
    <property type="entry name" value="Zn2-C6_fun-type_DNA-bd_sf"/>
</dbReference>
<dbReference type="Proteomes" id="UP001152885">
    <property type="component" value="Unassembled WGS sequence"/>
</dbReference>
<name>A0A9W4U1M2_9ASCO</name>
<evidence type="ECO:0000256" key="3">
    <source>
        <dbReference type="SAM" id="MobiDB-lite"/>
    </source>
</evidence>
<dbReference type="GO" id="GO:0005743">
    <property type="term" value="C:mitochondrial inner membrane"/>
    <property type="evidence" value="ECO:0007669"/>
    <property type="project" value="TreeGrafter"/>
</dbReference>
<dbReference type="GO" id="GO:0000981">
    <property type="term" value="F:DNA-binding transcription factor activity, RNA polymerase II-specific"/>
    <property type="evidence" value="ECO:0007669"/>
    <property type="project" value="InterPro"/>
</dbReference>
<evidence type="ECO:0000259" key="4">
    <source>
        <dbReference type="PROSITE" id="PS50048"/>
    </source>
</evidence>
<dbReference type="Pfam" id="PF03109">
    <property type="entry name" value="ABC1"/>
    <property type="match status" value="1"/>
</dbReference>
<accession>A0A9W4U1M2</accession>
<dbReference type="CDD" id="cd00067">
    <property type="entry name" value="GAL4"/>
    <property type="match status" value="1"/>
</dbReference>